<dbReference type="Proteomes" id="UP000002985">
    <property type="component" value="Unassembled WGS sequence"/>
</dbReference>
<sequence>MDTEPVRRVIDGKEIVALYKDYRGVPVIGASINMPEYGWILIAEMDKAEVFALLKTLGIVACILGGTCAAAVVGAGVFFVVSTSRPILDLTNATKRFAGGELDYRVKIAHEDEIGDLARSFNAIGGKPEGPD</sequence>
<dbReference type="eggNOG" id="COG4191">
    <property type="taxonomic scope" value="Bacteria"/>
</dbReference>
<organism evidence="3 4">
    <name type="scientific">Candidatus Jettenia caeni</name>
    <dbReference type="NCBI Taxonomy" id="247490"/>
    <lineage>
        <taxon>Bacteria</taxon>
        <taxon>Pseudomonadati</taxon>
        <taxon>Planctomycetota</taxon>
        <taxon>Candidatus Brocadiia</taxon>
        <taxon>Candidatus Brocadiales</taxon>
        <taxon>Candidatus Brocadiaceae</taxon>
        <taxon>Candidatus Jettenia</taxon>
    </lineage>
</organism>
<feature type="transmembrane region" description="Helical" evidence="1">
    <location>
        <begin position="57"/>
        <end position="81"/>
    </location>
</feature>
<keyword evidence="1" id="KW-0812">Transmembrane</keyword>
<dbReference type="GO" id="GO:0016301">
    <property type="term" value="F:kinase activity"/>
    <property type="evidence" value="ECO:0007669"/>
    <property type="project" value="UniProtKB-KW"/>
</dbReference>
<comment type="caution">
    <text evidence="3">The sequence shown here is derived from an EMBL/GenBank/DDBJ whole genome shotgun (WGS) entry which is preliminary data.</text>
</comment>
<accession>I3IL69</accession>
<dbReference type="Pfam" id="PF00672">
    <property type="entry name" value="HAMP"/>
    <property type="match status" value="1"/>
</dbReference>
<keyword evidence="1" id="KW-0472">Membrane</keyword>
<gene>
    <name evidence="3" type="ORF">KSU1_C0868</name>
</gene>
<proteinExistence type="predicted"/>
<reference evidence="3 4" key="1">
    <citation type="journal article" date="2012" name="FEBS Lett.">
        <title>Anammox organism KSU-1 expresses a NirK-type copper-containing nitrite reductase instead of a NirS-type with cytochrome cd1.</title>
        <authorList>
            <person name="Hira D."/>
            <person name="Toh H."/>
            <person name="Migita C.T."/>
            <person name="Okubo H."/>
            <person name="Nishiyama T."/>
            <person name="Hattori M."/>
            <person name="Furukawa K."/>
            <person name="Fujii T."/>
        </authorList>
    </citation>
    <scope>NUCLEOTIDE SEQUENCE [LARGE SCALE GENOMIC DNA]</scope>
</reference>
<evidence type="ECO:0000313" key="4">
    <source>
        <dbReference type="Proteomes" id="UP000002985"/>
    </source>
</evidence>
<dbReference type="STRING" id="247490.KSU1_C0868"/>
<dbReference type="Gene3D" id="6.10.340.10">
    <property type="match status" value="1"/>
</dbReference>
<dbReference type="InterPro" id="IPR003660">
    <property type="entry name" value="HAMP_dom"/>
</dbReference>
<dbReference type="CDD" id="cd06225">
    <property type="entry name" value="HAMP"/>
    <property type="match status" value="1"/>
</dbReference>
<keyword evidence="3" id="KW-0418">Kinase</keyword>
<name>I3IL69_9BACT</name>
<keyword evidence="1" id="KW-1133">Transmembrane helix</keyword>
<dbReference type="EMBL" id="BAFH01000003">
    <property type="protein sequence ID" value="GAB62464.1"/>
    <property type="molecule type" value="Genomic_DNA"/>
</dbReference>
<keyword evidence="3" id="KW-0808">Transferase</keyword>
<evidence type="ECO:0000256" key="1">
    <source>
        <dbReference type="SAM" id="Phobius"/>
    </source>
</evidence>
<dbReference type="GO" id="GO:0007165">
    <property type="term" value="P:signal transduction"/>
    <property type="evidence" value="ECO:0007669"/>
    <property type="project" value="InterPro"/>
</dbReference>
<feature type="domain" description="HAMP" evidence="2">
    <location>
        <begin position="81"/>
        <end position="123"/>
    </location>
</feature>
<dbReference type="AlphaFoldDB" id="I3IL69"/>
<dbReference type="SUPFAM" id="SSF158472">
    <property type="entry name" value="HAMP domain-like"/>
    <property type="match status" value="1"/>
</dbReference>
<keyword evidence="4" id="KW-1185">Reference proteome</keyword>
<protein>
    <submittedName>
        <fullName evidence="3">Truncated two-component sensor kinase</fullName>
    </submittedName>
</protein>
<dbReference type="PROSITE" id="PS50885">
    <property type="entry name" value="HAMP"/>
    <property type="match status" value="1"/>
</dbReference>
<evidence type="ECO:0000313" key="3">
    <source>
        <dbReference type="EMBL" id="GAB62464.1"/>
    </source>
</evidence>
<evidence type="ECO:0000259" key="2">
    <source>
        <dbReference type="PROSITE" id="PS50885"/>
    </source>
</evidence>
<dbReference type="GO" id="GO:0016020">
    <property type="term" value="C:membrane"/>
    <property type="evidence" value="ECO:0007669"/>
    <property type="project" value="InterPro"/>
</dbReference>